<protein>
    <submittedName>
        <fullName evidence="2">APE2 protein</fullName>
    </submittedName>
</protein>
<dbReference type="PANTHER" id="PTHR11533">
    <property type="entry name" value="PROTEASE M1 ZINC METALLOPROTEASE"/>
    <property type="match status" value="1"/>
</dbReference>
<evidence type="ECO:0000259" key="1">
    <source>
        <dbReference type="Pfam" id="PF17900"/>
    </source>
</evidence>
<dbReference type="InterPro" id="IPR045357">
    <property type="entry name" value="Aminopeptidase_N-like_N"/>
</dbReference>
<dbReference type="GO" id="GO:0042277">
    <property type="term" value="F:peptide binding"/>
    <property type="evidence" value="ECO:0007669"/>
    <property type="project" value="TreeGrafter"/>
</dbReference>
<dbReference type="Pfam" id="PF17900">
    <property type="entry name" value="Peptidase_M1_N"/>
    <property type="match status" value="1"/>
</dbReference>
<dbReference type="EMBL" id="CAJNJA010011946">
    <property type="protein sequence ID" value="CAE7284231.1"/>
    <property type="molecule type" value="Genomic_DNA"/>
</dbReference>
<sequence>DTSSKPEFLGSDAQVVLLLVALCFHRARLAFLQAEEQPVEGTSDTGNDLDLSSEREVLPAEVVPERYDLHLDLDPEHLDTFSGEVTMTLQVTSETPFITLNARALSIDMKSVAFRQQGSDAVQAPVDTAEDAELERVSFHFSENLPLGLATLQLSYTGQLGQDRVVLHSCNSKGQVPSSCYSFLGCFMCRVQEKDSFLLECMLRTLLSLLEFLCKCRFFHCTSLPPSVVGRQLKPNRPCYDLQTEQVDKRAQALLSLLRVFCDCAPPSHRLYLLPATVLQQPNIGFNKGNLGNSGVEASLHLPACTGTRSAVESWATPC</sequence>
<organism evidence="2 3">
    <name type="scientific">Symbiodinium necroappetens</name>
    <dbReference type="NCBI Taxonomy" id="1628268"/>
    <lineage>
        <taxon>Eukaryota</taxon>
        <taxon>Sar</taxon>
        <taxon>Alveolata</taxon>
        <taxon>Dinophyceae</taxon>
        <taxon>Suessiales</taxon>
        <taxon>Symbiodiniaceae</taxon>
        <taxon>Symbiodinium</taxon>
    </lineage>
</organism>
<dbReference type="GO" id="GO:0005737">
    <property type="term" value="C:cytoplasm"/>
    <property type="evidence" value="ECO:0007669"/>
    <property type="project" value="TreeGrafter"/>
</dbReference>
<accession>A0A812MTR2</accession>
<dbReference type="Proteomes" id="UP000601435">
    <property type="component" value="Unassembled WGS sequence"/>
</dbReference>
<dbReference type="GO" id="GO:0070006">
    <property type="term" value="F:metalloaminopeptidase activity"/>
    <property type="evidence" value="ECO:0007669"/>
    <property type="project" value="TreeGrafter"/>
</dbReference>
<dbReference type="GO" id="GO:0008270">
    <property type="term" value="F:zinc ion binding"/>
    <property type="evidence" value="ECO:0007669"/>
    <property type="project" value="TreeGrafter"/>
</dbReference>
<dbReference type="GO" id="GO:0006508">
    <property type="term" value="P:proteolysis"/>
    <property type="evidence" value="ECO:0007669"/>
    <property type="project" value="TreeGrafter"/>
</dbReference>
<dbReference type="GO" id="GO:0016020">
    <property type="term" value="C:membrane"/>
    <property type="evidence" value="ECO:0007669"/>
    <property type="project" value="TreeGrafter"/>
</dbReference>
<dbReference type="AlphaFoldDB" id="A0A812MTR2"/>
<reference evidence="2" key="1">
    <citation type="submission" date="2021-02" db="EMBL/GenBank/DDBJ databases">
        <authorList>
            <person name="Dougan E. K."/>
            <person name="Rhodes N."/>
            <person name="Thang M."/>
            <person name="Chan C."/>
        </authorList>
    </citation>
    <scope>NUCLEOTIDE SEQUENCE</scope>
</reference>
<dbReference type="Gene3D" id="2.60.40.1730">
    <property type="entry name" value="tricorn interacting facor f3 domain"/>
    <property type="match status" value="1"/>
</dbReference>
<dbReference type="SUPFAM" id="SSF63737">
    <property type="entry name" value="Leukotriene A4 hydrolase N-terminal domain"/>
    <property type="match status" value="1"/>
</dbReference>
<dbReference type="InterPro" id="IPR050344">
    <property type="entry name" value="Peptidase_M1_aminopeptidases"/>
</dbReference>
<feature type="non-terminal residue" evidence="2">
    <location>
        <position position="1"/>
    </location>
</feature>
<name>A0A812MTR2_9DINO</name>
<feature type="domain" description="Aminopeptidase N-like N-terminal" evidence="1">
    <location>
        <begin position="63"/>
        <end position="164"/>
    </location>
</feature>
<comment type="caution">
    <text evidence="2">The sequence shown here is derived from an EMBL/GenBank/DDBJ whole genome shotgun (WGS) entry which is preliminary data.</text>
</comment>
<gene>
    <name evidence="2" type="primary">APE2</name>
    <name evidence="2" type="ORF">SNEC2469_LOCUS6940</name>
</gene>
<dbReference type="GO" id="GO:0005615">
    <property type="term" value="C:extracellular space"/>
    <property type="evidence" value="ECO:0007669"/>
    <property type="project" value="TreeGrafter"/>
</dbReference>
<dbReference type="PANTHER" id="PTHR11533:SF299">
    <property type="entry name" value="AMINOPEPTIDASE"/>
    <property type="match status" value="1"/>
</dbReference>
<evidence type="ECO:0000313" key="2">
    <source>
        <dbReference type="EMBL" id="CAE7284231.1"/>
    </source>
</evidence>
<proteinExistence type="predicted"/>
<keyword evidence="3" id="KW-1185">Reference proteome</keyword>
<evidence type="ECO:0000313" key="3">
    <source>
        <dbReference type="Proteomes" id="UP000601435"/>
    </source>
</evidence>
<dbReference type="InterPro" id="IPR042097">
    <property type="entry name" value="Aminopeptidase_N-like_N_sf"/>
</dbReference>
<dbReference type="GO" id="GO:0043171">
    <property type="term" value="P:peptide catabolic process"/>
    <property type="evidence" value="ECO:0007669"/>
    <property type="project" value="TreeGrafter"/>
</dbReference>